<reference evidence="1 2" key="1">
    <citation type="journal article" date="2013" name="Mar. Genomics">
        <title>Expression of sulfatases in Rhodopirellula baltica and the diversity of sulfatases in the genus Rhodopirellula.</title>
        <authorList>
            <person name="Wegner C.E."/>
            <person name="Richter-Heitmann T."/>
            <person name="Klindworth A."/>
            <person name="Klockow C."/>
            <person name="Richter M."/>
            <person name="Achstetter T."/>
            <person name="Glockner F.O."/>
            <person name="Harder J."/>
        </authorList>
    </citation>
    <scope>NUCLEOTIDE SEQUENCE [LARGE SCALE GENOMIC DNA]</scope>
    <source>
        <strain evidence="1 2">SH398</strain>
    </source>
</reference>
<evidence type="ECO:0000313" key="2">
    <source>
        <dbReference type="Proteomes" id="UP000011996"/>
    </source>
</evidence>
<name>M5RYR4_9BACT</name>
<evidence type="ECO:0000313" key="1">
    <source>
        <dbReference type="EMBL" id="EMI24336.1"/>
    </source>
</evidence>
<dbReference type="AlphaFoldDB" id="M5RYR4"/>
<organism evidence="1 2">
    <name type="scientific">Rhodopirellula europaea SH398</name>
    <dbReference type="NCBI Taxonomy" id="1263868"/>
    <lineage>
        <taxon>Bacteria</taxon>
        <taxon>Pseudomonadati</taxon>
        <taxon>Planctomycetota</taxon>
        <taxon>Planctomycetia</taxon>
        <taxon>Pirellulales</taxon>
        <taxon>Pirellulaceae</taxon>
        <taxon>Rhodopirellula</taxon>
    </lineage>
</organism>
<dbReference type="PATRIC" id="fig|1263868.3.peg.5611"/>
<gene>
    <name evidence="1" type="ORF">RESH_05161</name>
</gene>
<dbReference type="STRING" id="1263868.RESH_05161"/>
<proteinExistence type="predicted"/>
<accession>M5RYR4</accession>
<dbReference type="EMBL" id="ANOF01000162">
    <property type="protein sequence ID" value="EMI24336.1"/>
    <property type="molecule type" value="Genomic_DNA"/>
</dbReference>
<sequence length="67" mass="7503">MLWKKQKRLIRRLRQVGVGGELQTMRMSAWCTSRSSYASLAISNGYLAELGLFDLTALETGVLPEVT</sequence>
<comment type="caution">
    <text evidence="1">The sequence shown here is derived from an EMBL/GenBank/DDBJ whole genome shotgun (WGS) entry which is preliminary data.</text>
</comment>
<dbReference type="Proteomes" id="UP000011996">
    <property type="component" value="Unassembled WGS sequence"/>
</dbReference>
<protein>
    <submittedName>
        <fullName evidence="1">Uncharacterized protein</fullName>
    </submittedName>
</protein>